<sequence>MKLEIKINQEEFCQFINDNADFNSQTTDGYKTFHVMGGMYTVAPATAVPADKKIPRLTENLINEFPTSENVSPCKGTIGYIIEGSDLTDLFNTIYTTNSIEKIMSGHAYYRAVRAHFLAHAVVMKIVMEMIGLTSETYAKLDEILYNLDKSVILASAPDECSEIREMEYQLQQLKQLVLWPSYGYSTYPLVTLVKIFILSKRMGNWDKHLQTVCQMLPYFHASGHFAYAKCVQDMLNLKQTMHIEENEKFTIQGFFTIRLSTRFWCGTWMDMTTEKYLMKNSKAVSHAAVE</sequence>
<evidence type="ECO:0000313" key="2">
    <source>
        <dbReference type="Proteomes" id="UP001159363"/>
    </source>
</evidence>
<comment type="caution">
    <text evidence="1">The sequence shown here is derived from an EMBL/GenBank/DDBJ whole genome shotgun (WGS) entry which is preliminary data.</text>
</comment>
<reference evidence="1 2" key="1">
    <citation type="submission" date="2023-02" db="EMBL/GenBank/DDBJ databases">
        <title>LHISI_Scaffold_Assembly.</title>
        <authorList>
            <person name="Stuart O.P."/>
            <person name="Cleave R."/>
            <person name="Magrath M.J.L."/>
            <person name="Mikheyev A.S."/>
        </authorList>
    </citation>
    <scope>NUCLEOTIDE SEQUENCE [LARGE SCALE GENOMIC DNA]</scope>
    <source>
        <strain evidence="1">Daus_M_001</strain>
        <tissue evidence="1">Leg muscle</tissue>
    </source>
</reference>
<accession>A0ABQ9HKN0</accession>
<dbReference type="EMBL" id="JARBHB010000004">
    <property type="protein sequence ID" value="KAJ8884898.1"/>
    <property type="molecule type" value="Genomic_DNA"/>
</dbReference>
<protein>
    <submittedName>
        <fullName evidence="1">Uncharacterized protein</fullName>
    </submittedName>
</protein>
<evidence type="ECO:0000313" key="1">
    <source>
        <dbReference type="EMBL" id="KAJ8884898.1"/>
    </source>
</evidence>
<proteinExistence type="predicted"/>
<dbReference type="Proteomes" id="UP001159363">
    <property type="component" value="Chromosome X"/>
</dbReference>
<dbReference type="PANTHER" id="PTHR46704:SF1">
    <property type="entry name" value="TELOMERE LENGTH REGULATION PROTEIN TEL2 HOMOLOG"/>
    <property type="match status" value="1"/>
</dbReference>
<gene>
    <name evidence="1" type="ORF">PR048_011094</name>
</gene>
<name>A0ABQ9HKN0_9NEOP</name>
<dbReference type="PANTHER" id="PTHR46704">
    <property type="entry name" value="CXC DOMAIN-CONTAINING PROTEIN-RELATED"/>
    <property type="match status" value="1"/>
</dbReference>
<keyword evidence="2" id="KW-1185">Reference proteome</keyword>
<organism evidence="1 2">
    <name type="scientific">Dryococelus australis</name>
    <dbReference type="NCBI Taxonomy" id="614101"/>
    <lineage>
        <taxon>Eukaryota</taxon>
        <taxon>Metazoa</taxon>
        <taxon>Ecdysozoa</taxon>
        <taxon>Arthropoda</taxon>
        <taxon>Hexapoda</taxon>
        <taxon>Insecta</taxon>
        <taxon>Pterygota</taxon>
        <taxon>Neoptera</taxon>
        <taxon>Polyneoptera</taxon>
        <taxon>Phasmatodea</taxon>
        <taxon>Verophasmatodea</taxon>
        <taxon>Anareolatae</taxon>
        <taxon>Phasmatidae</taxon>
        <taxon>Eurycanthinae</taxon>
        <taxon>Dryococelus</taxon>
    </lineage>
</organism>